<dbReference type="FunFam" id="2.170.270.10:FF:000011">
    <property type="entry name" value="Histone-lysine N-methyltransferase"/>
    <property type="match status" value="1"/>
</dbReference>
<feature type="compositionally biased region" description="Basic and acidic residues" evidence="19">
    <location>
        <begin position="1875"/>
        <end position="1889"/>
    </location>
</feature>
<evidence type="ECO:0000259" key="23">
    <source>
        <dbReference type="PROSITE" id="PS51038"/>
    </source>
</evidence>
<keyword evidence="5" id="KW-0489">Methyltransferase</keyword>
<dbReference type="SMART" id="SM00508">
    <property type="entry name" value="PostSET"/>
    <property type="match status" value="1"/>
</dbReference>
<comment type="subcellular location">
    <subcellularLocation>
        <location evidence="2">Chromosome</location>
    </subcellularLocation>
    <subcellularLocation>
        <location evidence="1">Nucleus</location>
    </subcellularLocation>
</comment>
<dbReference type="PaxDb" id="121845-A0A3Q0IRV6"/>
<dbReference type="SMART" id="SM00317">
    <property type="entry name" value="SET"/>
    <property type="match status" value="1"/>
</dbReference>
<evidence type="ECO:0000256" key="15">
    <source>
        <dbReference type="ARBA" id="ARBA00023159"/>
    </source>
</evidence>
<keyword evidence="16" id="KW-0804">Transcription</keyword>
<feature type="compositionally biased region" description="Low complexity" evidence="19">
    <location>
        <begin position="154"/>
        <end position="167"/>
    </location>
</feature>
<feature type="domain" description="BAH" evidence="23">
    <location>
        <begin position="2569"/>
        <end position="2691"/>
    </location>
</feature>
<dbReference type="Gene3D" id="2.30.30.490">
    <property type="match status" value="1"/>
</dbReference>
<dbReference type="InterPro" id="IPR006560">
    <property type="entry name" value="AWS_dom"/>
</dbReference>
<feature type="region of interest" description="Disordered" evidence="19">
    <location>
        <begin position="288"/>
        <end position="480"/>
    </location>
</feature>
<feature type="region of interest" description="Disordered" evidence="19">
    <location>
        <begin position="57"/>
        <end position="210"/>
    </location>
</feature>
<feature type="compositionally biased region" description="Basic and acidic residues" evidence="19">
    <location>
        <begin position="1644"/>
        <end position="1744"/>
    </location>
</feature>
<feature type="region of interest" description="Disordered" evidence="19">
    <location>
        <begin position="618"/>
        <end position="659"/>
    </location>
</feature>
<dbReference type="GO" id="GO:0005694">
    <property type="term" value="C:chromosome"/>
    <property type="evidence" value="ECO:0007669"/>
    <property type="project" value="UniProtKB-SubCell"/>
</dbReference>
<feature type="compositionally biased region" description="Basic residues" evidence="19">
    <location>
        <begin position="386"/>
        <end position="409"/>
    </location>
</feature>
<feature type="compositionally biased region" description="Basic and acidic residues" evidence="19">
    <location>
        <begin position="1144"/>
        <end position="1167"/>
    </location>
</feature>
<feature type="compositionally biased region" description="Basic and acidic residues" evidence="19">
    <location>
        <begin position="1305"/>
        <end position="1363"/>
    </location>
</feature>
<dbReference type="PROSITE" id="PS01359">
    <property type="entry name" value="ZF_PHD_1"/>
    <property type="match status" value="1"/>
</dbReference>
<feature type="compositionally biased region" description="Basic residues" evidence="19">
    <location>
        <begin position="757"/>
        <end position="779"/>
    </location>
</feature>
<evidence type="ECO:0000256" key="13">
    <source>
        <dbReference type="ARBA" id="ARBA00023015"/>
    </source>
</evidence>
<keyword evidence="9" id="KW-0677">Repeat</keyword>
<keyword evidence="3" id="KW-0158">Chromosome</keyword>
<feature type="compositionally biased region" description="Basic and acidic residues" evidence="19">
    <location>
        <begin position="1565"/>
        <end position="1579"/>
    </location>
</feature>
<feature type="compositionally biased region" description="Acidic residues" evidence="19">
    <location>
        <begin position="1602"/>
        <end position="1611"/>
    </location>
</feature>
<dbReference type="Gene3D" id="2.170.270.10">
    <property type="entry name" value="SET domain"/>
    <property type="match status" value="1"/>
</dbReference>
<feature type="compositionally biased region" description="Polar residues" evidence="19">
    <location>
        <begin position="183"/>
        <end position="193"/>
    </location>
</feature>
<evidence type="ECO:0000256" key="1">
    <source>
        <dbReference type="ARBA" id="ARBA00004123"/>
    </source>
</evidence>
<dbReference type="SMART" id="SM00297">
    <property type="entry name" value="BROMO"/>
    <property type="match status" value="1"/>
</dbReference>
<feature type="compositionally biased region" description="Polar residues" evidence="19">
    <location>
        <begin position="471"/>
        <end position="480"/>
    </location>
</feature>
<feature type="compositionally biased region" description="Basic and acidic residues" evidence="19">
    <location>
        <begin position="1371"/>
        <end position="1383"/>
    </location>
</feature>
<dbReference type="PROSITE" id="PS50868">
    <property type="entry name" value="POST_SET"/>
    <property type="match status" value="1"/>
</dbReference>
<dbReference type="GO" id="GO:0042800">
    <property type="term" value="F:histone H3K4 methyltransferase activity"/>
    <property type="evidence" value="ECO:0007669"/>
    <property type="project" value="TreeGrafter"/>
</dbReference>
<dbReference type="Pfam" id="PF00439">
    <property type="entry name" value="Bromodomain"/>
    <property type="match status" value="1"/>
</dbReference>
<feature type="region of interest" description="Disordered" evidence="19">
    <location>
        <begin position="757"/>
        <end position="830"/>
    </location>
</feature>
<evidence type="ECO:0000256" key="17">
    <source>
        <dbReference type="ARBA" id="ARBA00023242"/>
    </source>
</evidence>
<evidence type="ECO:0000313" key="26">
    <source>
        <dbReference type="RefSeq" id="XP_026677080.1"/>
    </source>
</evidence>
<feature type="region of interest" description="Disordered" evidence="19">
    <location>
        <begin position="1"/>
        <end position="23"/>
    </location>
</feature>
<feature type="domain" description="Post-SET" evidence="22">
    <location>
        <begin position="2167"/>
        <end position="2183"/>
    </location>
</feature>
<dbReference type="Proteomes" id="UP000079169">
    <property type="component" value="Unplaced"/>
</dbReference>
<feature type="compositionally biased region" description="Basic and acidic residues" evidence="19">
    <location>
        <begin position="1830"/>
        <end position="1853"/>
    </location>
</feature>
<gene>
    <name evidence="26" type="primary">LOC113466133</name>
</gene>
<keyword evidence="7" id="KW-0949">S-adenosyl-L-methionine</keyword>
<evidence type="ECO:0000256" key="6">
    <source>
        <dbReference type="ARBA" id="ARBA00022679"/>
    </source>
</evidence>
<dbReference type="CDD" id="cd15548">
    <property type="entry name" value="PHD_ASH1L"/>
    <property type="match status" value="1"/>
</dbReference>
<evidence type="ECO:0000256" key="3">
    <source>
        <dbReference type="ARBA" id="ARBA00022454"/>
    </source>
</evidence>
<dbReference type="PANTHER" id="PTHR46147:SF3">
    <property type="entry name" value="HISTONE-LYSINE N-METHYLTRANSFERASE ASH1"/>
    <property type="match status" value="1"/>
</dbReference>
<feature type="compositionally biased region" description="Polar residues" evidence="19">
    <location>
        <begin position="1385"/>
        <end position="1405"/>
    </location>
</feature>
<dbReference type="InterPro" id="IPR043151">
    <property type="entry name" value="BAH_sf"/>
</dbReference>
<feature type="compositionally biased region" description="Polar residues" evidence="19">
    <location>
        <begin position="2200"/>
        <end position="2213"/>
    </location>
</feature>
<keyword evidence="12" id="KW-0156">Chromatin regulator</keyword>
<feature type="compositionally biased region" description="Polar residues" evidence="19">
    <location>
        <begin position="893"/>
        <end position="906"/>
    </location>
</feature>
<dbReference type="InterPro" id="IPR011011">
    <property type="entry name" value="Znf_FYVE_PHD"/>
</dbReference>
<dbReference type="KEGG" id="dci:113466133"/>
<dbReference type="FunFam" id="3.30.40.10:FF:000113">
    <property type="entry name" value="Histone-lysine N-methyltransferase"/>
    <property type="match status" value="1"/>
</dbReference>
<evidence type="ECO:0000256" key="10">
    <source>
        <dbReference type="ARBA" id="ARBA00022771"/>
    </source>
</evidence>
<dbReference type="SMART" id="SM00249">
    <property type="entry name" value="PHD"/>
    <property type="match status" value="1"/>
</dbReference>
<feature type="compositionally biased region" description="Basic and acidic residues" evidence="19">
    <location>
        <begin position="410"/>
        <end position="425"/>
    </location>
</feature>
<evidence type="ECO:0000256" key="12">
    <source>
        <dbReference type="ARBA" id="ARBA00022853"/>
    </source>
</evidence>
<feature type="compositionally biased region" description="Basic and acidic residues" evidence="19">
    <location>
        <begin position="1030"/>
        <end position="1054"/>
    </location>
</feature>
<feature type="compositionally biased region" description="Low complexity" evidence="19">
    <location>
        <begin position="106"/>
        <end position="129"/>
    </location>
</feature>
<dbReference type="SUPFAM" id="SSF57903">
    <property type="entry name" value="FYVE/PHD zinc finger"/>
    <property type="match status" value="1"/>
</dbReference>
<feature type="compositionally biased region" description="Basic residues" evidence="19">
    <location>
        <begin position="627"/>
        <end position="659"/>
    </location>
</feature>
<dbReference type="SMART" id="SM00570">
    <property type="entry name" value="AWS"/>
    <property type="match status" value="1"/>
</dbReference>
<dbReference type="InterPro" id="IPR036427">
    <property type="entry name" value="Bromodomain-like_sf"/>
</dbReference>
<dbReference type="InterPro" id="IPR001025">
    <property type="entry name" value="BAH_dom"/>
</dbReference>
<dbReference type="Gene3D" id="3.30.40.10">
    <property type="entry name" value="Zinc/RING finger domain, C3HC4 (zinc finger)"/>
    <property type="match status" value="1"/>
</dbReference>
<keyword evidence="11" id="KW-0862">Zinc</keyword>
<keyword evidence="10" id="KW-0863">Zinc-finger</keyword>
<dbReference type="GO" id="GO:0005654">
    <property type="term" value="C:nucleoplasm"/>
    <property type="evidence" value="ECO:0007669"/>
    <property type="project" value="TreeGrafter"/>
</dbReference>
<dbReference type="InterPro" id="IPR043319">
    <property type="entry name" value="PHD_ASH1L"/>
</dbReference>
<feature type="compositionally biased region" description="Polar residues" evidence="19">
    <location>
        <begin position="315"/>
        <end position="340"/>
    </location>
</feature>
<dbReference type="PROSITE" id="PS50014">
    <property type="entry name" value="BROMODOMAIN_2"/>
    <property type="match status" value="1"/>
</dbReference>
<evidence type="ECO:0000259" key="20">
    <source>
        <dbReference type="PROSITE" id="PS50014"/>
    </source>
</evidence>
<feature type="region of interest" description="Disordered" evidence="19">
    <location>
        <begin position="542"/>
        <end position="579"/>
    </location>
</feature>
<dbReference type="GO" id="GO:0032259">
    <property type="term" value="P:methylation"/>
    <property type="evidence" value="ECO:0007669"/>
    <property type="project" value="UniProtKB-KW"/>
</dbReference>
<feature type="region of interest" description="Disordered" evidence="19">
    <location>
        <begin position="1249"/>
        <end position="1474"/>
    </location>
</feature>
<feature type="compositionally biased region" description="Basic and acidic residues" evidence="19">
    <location>
        <begin position="1805"/>
        <end position="1819"/>
    </location>
</feature>
<evidence type="ECO:0000256" key="11">
    <source>
        <dbReference type="ARBA" id="ARBA00022833"/>
    </source>
</evidence>
<proteinExistence type="predicted"/>
<evidence type="ECO:0000256" key="14">
    <source>
        <dbReference type="ARBA" id="ARBA00023117"/>
    </source>
</evidence>
<evidence type="ECO:0000256" key="5">
    <source>
        <dbReference type="ARBA" id="ARBA00022603"/>
    </source>
</evidence>
<dbReference type="PROSITE" id="PS50280">
    <property type="entry name" value="SET"/>
    <property type="match status" value="1"/>
</dbReference>
<keyword evidence="13" id="KW-0805">Transcription regulation</keyword>
<organism evidence="25 26">
    <name type="scientific">Diaphorina citri</name>
    <name type="common">Asian citrus psyllid</name>
    <dbReference type="NCBI Taxonomy" id="121845"/>
    <lineage>
        <taxon>Eukaryota</taxon>
        <taxon>Metazoa</taxon>
        <taxon>Ecdysozoa</taxon>
        <taxon>Arthropoda</taxon>
        <taxon>Hexapoda</taxon>
        <taxon>Insecta</taxon>
        <taxon>Pterygota</taxon>
        <taxon>Neoptera</taxon>
        <taxon>Paraneoptera</taxon>
        <taxon>Hemiptera</taxon>
        <taxon>Sternorrhyncha</taxon>
        <taxon>Psylloidea</taxon>
        <taxon>Psyllidae</taxon>
        <taxon>Diaphorininae</taxon>
        <taxon>Diaphorina</taxon>
    </lineage>
</organism>
<evidence type="ECO:0000256" key="2">
    <source>
        <dbReference type="ARBA" id="ARBA00004286"/>
    </source>
</evidence>
<feature type="compositionally biased region" description="Low complexity" evidence="19">
    <location>
        <begin position="242"/>
        <end position="257"/>
    </location>
</feature>
<dbReference type="STRING" id="121845.A0A3Q0IRV6"/>
<evidence type="ECO:0000313" key="25">
    <source>
        <dbReference type="Proteomes" id="UP000079169"/>
    </source>
</evidence>
<dbReference type="Pfam" id="PF01426">
    <property type="entry name" value="BAH"/>
    <property type="match status" value="1"/>
</dbReference>
<feature type="compositionally biased region" description="Basic and acidic residues" evidence="19">
    <location>
        <begin position="1766"/>
        <end position="1780"/>
    </location>
</feature>
<protein>
    <submittedName>
        <fullName evidence="26">LOW QUALITY PROTEIN: uncharacterized protein LOC113466133</fullName>
    </submittedName>
</protein>
<dbReference type="Gene3D" id="1.20.920.10">
    <property type="entry name" value="Bromodomain-like"/>
    <property type="match status" value="1"/>
</dbReference>
<dbReference type="SUPFAM" id="SSF47370">
    <property type="entry name" value="Bromodomain"/>
    <property type="match status" value="1"/>
</dbReference>
<keyword evidence="4" id="KW-0597">Phosphoprotein</keyword>
<keyword evidence="8" id="KW-0479">Metal-binding</keyword>
<dbReference type="GO" id="GO:0008270">
    <property type="term" value="F:zinc ion binding"/>
    <property type="evidence" value="ECO:0007669"/>
    <property type="project" value="UniProtKB-KW"/>
</dbReference>
<dbReference type="InterPro" id="IPR001965">
    <property type="entry name" value="Znf_PHD"/>
</dbReference>
<evidence type="ECO:0000256" key="16">
    <source>
        <dbReference type="ARBA" id="ARBA00023163"/>
    </source>
</evidence>
<dbReference type="InterPro" id="IPR001214">
    <property type="entry name" value="SET_dom"/>
</dbReference>
<dbReference type="CDD" id="cd19174">
    <property type="entry name" value="SET_ASH1L"/>
    <property type="match status" value="1"/>
</dbReference>
<evidence type="ECO:0000256" key="4">
    <source>
        <dbReference type="ARBA" id="ARBA00022553"/>
    </source>
</evidence>
<feature type="compositionally biased region" description="Polar residues" evidence="19">
    <location>
        <begin position="9"/>
        <end position="23"/>
    </location>
</feature>
<evidence type="ECO:0000259" key="21">
    <source>
        <dbReference type="PROSITE" id="PS50280"/>
    </source>
</evidence>
<dbReference type="InterPro" id="IPR019786">
    <property type="entry name" value="Zinc_finger_PHD-type_CS"/>
</dbReference>
<dbReference type="PANTHER" id="PTHR46147">
    <property type="entry name" value="HISTONE-LYSINE N-METHYLTRANSFERASE ASH1"/>
    <property type="match status" value="1"/>
</dbReference>
<evidence type="ECO:0000259" key="22">
    <source>
        <dbReference type="PROSITE" id="PS50868"/>
    </source>
</evidence>
<dbReference type="InterPro" id="IPR003616">
    <property type="entry name" value="Post-SET_dom"/>
</dbReference>
<evidence type="ECO:0000256" key="7">
    <source>
        <dbReference type="ARBA" id="ARBA00022691"/>
    </source>
</evidence>
<evidence type="ECO:0000256" key="9">
    <source>
        <dbReference type="ARBA" id="ARBA00022737"/>
    </source>
</evidence>
<dbReference type="InterPro" id="IPR046341">
    <property type="entry name" value="SET_dom_sf"/>
</dbReference>
<feature type="domain" description="SET" evidence="21">
    <location>
        <begin position="2043"/>
        <end position="2159"/>
    </location>
</feature>
<feature type="compositionally biased region" description="Basic and acidic residues" evidence="19">
    <location>
        <begin position="1098"/>
        <end position="1135"/>
    </location>
</feature>
<feature type="compositionally biased region" description="Polar residues" evidence="19">
    <location>
        <begin position="784"/>
        <end position="802"/>
    </location>
</feature>
<feature type="domain" description="Bromo" evidence="20">
    <location>
        <begin position="2380"/>
        <end position="2450"/>
    </location>
</feature>
<dbReference type="InterPro" id="IPR013083">
    <property type="entry name" value="Znf_RING/FYVE/PHD"/>
</dbReference>
<dbReference type="PROSITE" id="PS51038">
    <property type="entry name" value="BAH"/>
    <property type="match status" value="1"/>
</dbReference>
<feature type="region of interest" description="Disordered" evidence="19">
    <location>
        <begin position="892"/>
        <end position="1229"/>
    </location>
</feature>
<dbReference type="SUPFAM" id="SSF82199">
    <property type="entry name" value="SET domain"/>
    <property type="match status" value="1"/>
</dbReference>
<feature type="compositionally biased region" description="Polar residues" evidence="19">
    <location>
        <begin position="200"/>
        <end position="210"/>
    </location>
</feature>
<feature type="compositionally biased region" description="Basic and acidic residues" evidence="19">
    <location>
        <begin position="1407"/>
        <end position="1431"/>
    </location>
</feature>
<evidence type="ECO:0000256" key="8">
    <source>
        <dbReference type="ARBA" id="ARBA00022723"/>
    </source>
</evidence>
<feature type="region of interest" description="Disordered" evidence="19">
    <location>
        <begin position="1519"/>
        <end position="1890"/>
    </location>
</feature>
<dbReference type="SMART" id="SM00439">
    <property type="entry name" value="BAH"/>
    <property type="match status" value="1"/>
</dbReference>
<feature type="compositionally biased region" description="Polar residues" evidence="19">
    <location>
        <begin position="1063"/>
        <end position="1082"/>
    </location>
</feature>
<dbReference type="RefSeq" id="XP_026677080.1">
    <property type="nucleotide sequence ID" value="XM_026821279.1"/>
</dbReference>
<reference evidence="26" key="1">
    <citation type="submission" date="2025-08" db="UniProtKB">
        <authorList>
            <consortium name="RefSeq"/>
        </authorList>
    </citation>
    <scope>IDENTIFICATION</scope>
</reference>
<dbReference type="Pfam" id="PF00856">
    <property type="entry name" value="SET"/>
    <property type="match status" value="1"/>
</dbReference>
<feature type="compositionally biased region" description="Basic residues" evidence="19">
    <location>
        <begin position="1279"/>
        <end position="1299"/>
    </location>
</feature>
<dbReference type="Pfam" id="PF17907">
    <property type="entry name" value="AWS"/>
    <property type="match status" value="1"/>
</dbReference>
<name>A0A3Q0IRV6_DIACI</name>
<evidence type="ECO:0000259" key="24">
    <source>
        <dbReference type="PROSITE" id="PS51215"/>
    </source>
</evidence>
<accession>A0A3Q0IRV6</accession>
<keyword evidence="17" id="KW-0539">Nucleus</keyword>
<feature type="region of interest" description="Disordered" evidence="19">
    <location>
        <begin position="2199"/>
        <end position="2221"/>
    </location>
</feature>
<dbReference type="GeneID" id="113466133"/>
<keyword evidence="14 18" id="KW-0103">Bromodomain</keyword>
<feature type="compositionally biased region" description="Basic and acidic residues" evidence="19">
    <location>
        <begin position="1458"/>
        <end position="1474"/>
    </location>
</feature>
<dbReference type="InterPro" id="IPR001487">
    <property type="entry name" value="Bromodomain"/>
</dbReference>
<dbReference type="GO" id="GO:0006355">
    <property type="term" value="P:regulation of DNA-templated transcription"/>
    <property type="evidence" value="ECO:0007669"/>
    <property type="project" value="TreeGrafter"/>
</dbReference>
<keyword evidence="25" id="KW-1185">Reference proteome</keyword>
<feature type="compositionally biased region" description="Polar residues" evidence="19">
    <location>
        <begin position="130"/>
        <end position="153"/>
    </location>
</feature>
<dbReference type="GO" id="GO:0003682">
    <property type="term" value="F:chromatin binding"/>
    <property type="evidence" value="ECO:0007669"/>
    <property type="project" value="InterPro"/>
</dbReference>
<dbReference type="Pfam" id="PF20826">
    <property type="entry name" value="PHD_5"/>
    <property type="match status" value="1"/>
</dbReference>
<feature type="compositionally biased region" description="Basic and acidic residues" evidence="19">
    <location>
        <begin position="811"/>
        <end position="820"/>
    </location>
</feature>
<evidence type="ECO:0000256" key="19">
    <source>
        <dbReference type="SAM" id="MobiDB-lite"/>
    </source>
</evidence>
<feature type="domain" description="AWS" evidence="24">
    <location>
        <begin position="1989"/>
        <end position="2040"/>
    </location>
</feature>
<keyword evidence="6" id="KW-0808">Transferase</keyword>
<feature type="region of interest" description="Disordered" evidence="19">
    <location>
        <begin position="242"/>
        <end position="270"/>
    </location>
</feature>
<sequence length="2691" mass="298055">MDLPYRVPPTSSSGIDKSVSFPQVPTPRYSSAFGPRPPDVNVLGVGGLSSSAWSAIIHQPAEDSEPEDLPSTVDIDAIKEPLPTPCPTGTFAGGSKSTGVGGGGPDSNESNSCSWSDSSRSPLSSRSSSPVQVFPSNSTQTGFKVKSFTKSLASSSKHIPHSKSSSSSDHDDYGDDESSGDDNASTSNQSRYSASRRQHSATSRYTTGYKSTSTIATDNSVFFERPSSYEGFRNEAMMFSPSKKSSLLGRRSLPKSPMRNRALLAGSSGTKLRNKALMLSSPLKVSCKRRKDNLVVPKGRPPKKLTKEELPSTDLGKSSKNRLSPDSGIVTASSPNSTPVSCVKKPSALTASKTPHNVKMTAAVIGSIIQDKRKPSTLPVRASKILSHRRSSAVSNIKRKKRGQRRKLKEKTTEDKKLAKDKDLIKVPSSKILKQQQKEQAKSKLSSNSVAPSDGKPVAKRKPGRPKKSDSAVTSETTDQAGKQVFDIQKLTCNNSNYLNQTEPPQLLGIRNTSVLASSIPSAFSPCKTSALSVQLNNNVFSKSDKPSSDSKSNSLGKPAPPVPPGELKIPPVKPNTVKPSTNLVSNLLLPNSKLKYKSNAKHTLSYSKLGYEFKVNPYKPHDVRKQERKQRKHRHHRHSKSSLSRSSHKNCLNKKHLQPKRIGYTQSSLLLSNYDLESLIKAFKQLCFTNTSQPSALQRNSALGANRNLASLGANLSIVTTGSAANVGTMGNVNNHVQRNAGEMLTAICLKSMKTKRQRDRFSLKKHKRHHRHRRHSKGAGASPSQDQAESTSTSTDQNTVVVKRRPKKAQAETPEKPETSSNEQCLPLKKRHYHVTSTGAGTAGGSTTLLLSSSDAHNTTGGSSDSKNNSIDLSIEACIKQYATGDLASAETLNSPTERQSGVNSAKRKPGDKPGKPSFAASVEETVPVLTLQRKRSGSRSNYNCCPSPAPGKTRGRSNSKPDEAKKAGTSVNGKRPEEEFPAARNQGLFPGPRNQSLGRGETPASRSQSGLGRSETTRKSAPALEVKTSRRLIERSERRALRESCDKRTAGKEVGLFSGPRNQSLGRGETPSSRSQSGLGRSETTRKSAPVPEVKTSRRLIERSERRALRESCDKRTAGKETKIPEPARTKPSDNASARIKPNEEKRVGRSSDVSVESRVKPNERLAGSDVSDELGRDGKGRRKGDGGSSGILLPEISIEPPHPRLQSEELQSSPETRPPSGIFELSRKTEDSLLFLSSLSEKLKSPTSLLSVDTKPKLNGISTPIHSPSVEVTKKPKRKKANRTGFPVKKKKKKVPVATHVQEETQDTVKESDKEAMEDTKEIGDLKETGKGKVDETGTEVTKENVVKGVDVHELKEDGVLLEPSENADKLSENADKPSNRKSNAPVNTDANASTVNNALKETNVKLKVGEATRIESDEKSPESEGRGRRKRRSAKTKDADVLENIENTVDRSPPQKEKKSLNLDARSRKVCEEPLKAKVDTEVPSIKEAAVSNGESLTEEKTKEIVVALTECSVLIDPIKSTGDTANANRTEKSEAQPAESDISDVKPVESGLGRSKRKKAEEKKEEESSKGSDEIDEQAMGSTRPKRSVTQKREQEDTERQEEEERTSSRPKRNVKKVILNYSNTEEDVSGKSKRVKQKLDKTVEETKKTLEDLEVSVSEKTDDTSEPNSEKPKKCLKERSEEQSSKPEDKETVVETSKTEDPKSDKLDESTRTDSEDDSKENVMLDVRLGRDAKIDAEDSELIEEDKEKLGEIDDEVEKETGDKSSRQRKENEEDKDVEEDKTDGVLDETKDNEDEKEEARMGRKTKSKEALDVLTPAKKSRRIELRKQKKEQEKEANEEKEEEGKNRKRRGKFSERGVGGKKSRGKHRDDSDTEKKKKEVGPAKWGKRYLSAGLLSDTYKEDADTAKVKSKAEDFPGGFLPPPAYCNKWVRQRRVDFKLPHDLWWLHTHNQLPGRNAVPSWNYKKIRTNVYYDIKPNYSSYEAQACNCELPKDPNKRGCGEDCLNRLVYTECVPNMCPCGTRCANQSIQKHEWAPGLIKFMTDGKGWGVKTRDLIKAGSFILEYVGEVVSEKEFKNRMGTIYANDTHHYCLNLDKGLVIDGHRMGGDGRFVNHSCEPNCEMQKWCVNGLFRMALFSLVDLEPGAELTYDYNFSLFNPAEGQRCRCGSANCRGVIGGKSQRVPVQTDCDKNKSVSTISKTSPAGSSSRKHHNRKKELTLCLKSSSALLSRRHSLNQGHKFRNLAQRFSYLMNTRVSQLSVSAQQKSFVRKHHVFLVRNLVKLKVLRDKLLSLYDRSAPPSSNSTDPALNTAPAPAAQSEAFMTQLNALSTKRSCRTRRLALAEDDPNLAKAVKLATLLRTLHQDVLSAKDDTSQTVLSSIFLTLPSKKKLPKYYETIPDPIDLNTIDLNISSGVYKNLASYDCDMLRLFNNAAKYYGRTSDEGIVATKLRKVYLMTKAVHSEELQIVLGEPLPENFLPAGGEEEDVIQCICGLFKDEGLMIQCERCLVWQHCDCVRADPNAEHYLCEKCSPKPVDYEIPLDYVPEYAKPGETHFMSLLREDMLLREGDHVYVLRDIPNAATGQRHSFKTIGSDFKYEDCDIFKVERLWKNEAGDRFAFGHHYLRPHETYHEPSRKFFENEVMRIPLYEVVPLDLIMARCYVLDLATYCKGKQKLALEVKPSVIN</sequence>
<evidence type="ECO:0000256" key="18">
    <source>
        <dbReference type="PROSITE-ProRule" id="PRU00035"/>
    </source>
</evidence>
<keyword evidence="15" id="KW-0010">Activator</keyword>
<dbReference type="PROSITE" id="PS51215">
    <property type="entry name" value="AWS"/>
    <property type="match status" value="1"/>
</dbReference>